<protein>
    <submittedName>
        <fullName evidence="1">Oidioi.mRNA.OKI2018_I69.PAR.g11113.t1.cds</fullName>
    </submittedName>
</protein>
<proteinExistence type="predicted"/>
<gene>
    <name evidence="1" type="ORF">OKIOD_LOCUS2671</name>
</gene>
<keyword evidence="2" id="KW-1185">Reference proteome</keyword>
<dbReference type="Proteomes" id="UP001158576">
    <property type="component" value="Chromosome PAR"/>
</dbReference>
<dbReference type="EMBL" id="OU015568">
    <property type="protein sequence ID" value="CAG5086113.1"/>
    <property type="molecule type" value="Genomic_DNA"/>
</dbReference>
<name>A0ABN7S1E3_OIKDI</name>
<reference evidence="1 2" key="1">
    <citation type="submission" date="2021-04" db="EMBL/GenBank/DDBJ databases">
        <authorList>
            <person name="Bliznina A."/>
        </authorList>
    </citation>
    <scope>NUCLEOTIDE SEQUENCE [LARGE SCALE GENOMIC DNA]</scope>
</reference>
<evidence type="ECO:0000313" key="2">
    <source>
        <dbReference type="Proteomes" id="UP001158576"/>
    </source>
</evidence>
<evidence type="ECO:0000313" key="1">
    <source>
        <dbReference type="EMBL" id="CAG5086113.1"/>
    </source>
</evidence>
<sequence>MFRQILRRCKSDFVLAKRAPDGSLKIADIKALNRDLTWMTPYFAEVELNETRSLIKLDGVAQMQNENLVGKILSMNANPGGKSAPHGFIKDGEQKEYYFQPKKCPIGLTEAVRAHEEALEVTFDVCELGKTGLRALNVRVKESK</sequence>
<organism evidence="1 2">
    <name type="scientific">Oikopleura dioica</name>
    <name type="common">Tunicate</name>
    <dbReference type="NCBI Taxonomy" id="34765"/>
    <lineage>
        <taxon>Eukaryota</taxon>
        <taxon>Metazoa</taxon>
        <taxon>Chordata</taxon>
        <taxon>Tunicata</taxon>
        <taxon>Appendicularia</taxon>
        <taxon>Copelata</taxon>
        <taxon>Oikopleuridae</taxon>
        <taxon>Oikopleura</taxon>
    </lineage>
</organism>
<accession>A0ABN7S1E3</accession>